<evidence type="ECO:0008006" key="3">
    <source>
        <dbReference type="Google" id="ProtNLM"/>
    </source>
</evidence>
<gene>
    <name evidence="1" type="ORF">TE42_07075</name>
</gene>
<evidence type="ECO:0000313" key="1">
    <source>
        <dbReference type="EMBL" id="KKZ11726.1"/>
    </source>
</evidence>
<dbReference type="EMBL" id="JXQG01000042">
    <property type="protein sequence ID" value="KKZ11726.1"/>
    <property type="molecule type" value="Genomic_DNA"/>
</dbReference>
<dbReference type="AlphaFoldDB" id="A0A0G2IVZ7"/>
<sequence length="71" mass="7675">MLPDTTFGLIHGKAGVIRYVNGSSIAFLGSVNESASAWMLNYGLLWERTSRPPLPGRRRSSTPLGTTAARI</sequence>
<dbReference type="Proteomes" id="UP000035067">
    <property type="component" value="Unassembled WGS sequence"/>
</dbReference>
<evidence type="ECO:0000313" key="2">
    <source>
        <dbReference type="Proteomes" id="UP000035067"/>
    </source>
</evidence>
<proteinExistence type="predicted"/>
<organism evidence="1 2">
    <name type="scientific">Candidatus Synechococcus spongiarum SP3</name>
    <dbReference type="NCBI Taxonomy" id="1604020"/>
    <lineage>
        <taxon>Bacteria</taxon>
        <taxon>Bacillati</taxon>
        <taxon>Cyanobacteriota</taxon>
        <taxon>Cyanophyceae</taxon>
        <taxon>Synechococcales</taxon>
        <taxon>Synechococcaceae</taxon>
        <taxon>Synechococcus</taxon>
    </lineage>
</organism>
<accession>A0A0G2IVZ7</accession>
<comment type="caution">
    <text evidence="1">The sequence shown here is derived from an EMBL/GenBank/DDBJ whole genome shotgun (WGS) entry which is preliminary data.</text>
</comment>
<name>A0A0G2IVZ7_9SYNE</name>
<protein>
    <recommendedName>
        <fullName evidence="3">Phospholipase D-like domain-containing protein</fullName>
    </recommendedName>
</protein>
<dbReference type="PATRIC" id="fig|1604020.3.peg.1268"/>
<reference evidence="1 2" key="1">
    <citation type="submission" date="2015-01" db="EMBL/GenBank/DDBJ databases">
        <title>Lifestyle Evolution in Cyanobacterial Symbionts of Sponges.</title>
        <authorList>
            <person name="Burgsdorf I."/>
            <person name="Slaby B.M."/>
            <person name="Handley K.M."/>
            <person name="Haber M."/>
            <person name="Blom J."/>
            <person name="Marshall C.W."/>
            <person name="Gilbert J.A."/>
            <person name="Hentschel U."/>
            <person name="Steindler L."/>
        </authorList>
    </citation>
    <scope>NUCLEOTIDE SEQUENCE [LARGE SCALE GENOMIC DNA]</scope>
    <source>
        <strain evidence="1">SP3</strain>
    </source>
</reference>